<dbReference type="Pfam" id="PF07501">
    <property type="entry name" value="G5"/>
    <property type="match status" value="1"/>
</dbReference>
<keyword evidence="2" id="KW-0472">Membrane</keyword>
<dbReference type="PROSITE" id="PS51109">
    <property type="entry name" value="G5"/>
    <property type="match status" value="1"/>
</dbReference>
<keyword evidence="5" id="KW-1185">Reference proteome</keyword>
<keyword evidence="1" id="KW-0732">Signal</keyword>
<sequence length="547" mass="61582">MNLILQRFRNPRIELKKWMKLLAGIILVVLLSLAAFYLINSILDNPNVYNGVFVDGHNVGGMSPSALRSFIREHYENCLDNAQVIFFTENFEKALSYRELGLSVNLKSMEDQALRVGREGFFVSRLIEISRLKKNPVRIPLALETDEAQLNTVIEDLNRYFRTDVTVPKVVISGDQVILCTGVSGWEVDKELLKCKVLESVKSLGSMYVHIPLKEIVPPKIDIDAVYDAIIQEPVNAEYIRLEDGSAAVRPQVNGRTIDKAELRNIIHRVEQRELKIYEEIPLPVQIIEPEIKTRDLEALLFRNVLSTASTRFSTDTPNNRNRGINIRLAAAAIDGTVLFPGEEFSFNQVVGPRTPEKGYTIAHVYSQGEIRDGYGGGVCQVSTTLYDAVLLANLKVTERHNHVFTVSYVPLGMDAAVSYGYADLKFKNTTDYPIRIDARVSDSNVLTFNIVGTNMYPGVRTKVVSRIVSVTKATTQYIDDPNLAEGVEIVEEKGMDGAVVDTYIQIYSGNDLIKDYKIHQSVYQMLPRKVRRGTRKLDQAVYPETE</sequence>
<proteinExistence type="predicted"/>
<dbReference type="EMBL" id="FQZP01000023">
    <property type="protein sequence ID" value="SHJ08149.1"/>
    <property type="molecule type" value="Genomic_DNA"/>
</dbReference>
<evidence type="ECO:0000313" key="5">
    <source>
        <dbReference type="Proteomes" id="UP000324781"/>
    </source>
</evidence>
<evidence type="ECO:0000313" key="4">
    <source>
        <dbReference type="EMBL" id="SHJ08149.1"/>
    </source>
</evidence>
<name>A0A1M6GDZ8_9FIRM</name>
<dbReference type="InterPro" id="IPR052913">
    <property type="entry name" value="Glycopeptide_resist_protein"/>
</dbReference>
<gene>
    <name evidence="4" type="ORF">SAMN05444373_102321</name>
</gene>
<organism evidence="4 5">
    <name type="scientific">Thermoclostridium caenicola</name>
    <dbReference type="NCBI Taxonomy" id="659425"/>
    <lineage>
        <taxon>Bacteria</taxon>
        <taxon>Bacillati</taxon>
        <taxon>Bacillota</taxon>
        <taxon>Clostridia</taxon>
        <taxon>Eubacteriales</taxon>
        <taxon>Oscillospiraceae</taxon>
        <taxon>Thermoclostridium</taxon>
    </lineage>
</organism>
<dbReference type="Gene3D" id="2.20.230.10">
    <property type="entry name" value="Resuscitation-promoting factor rpfb"/>
    <property type="match status" value="1"/>
</dbReference>
<dbReference type="InterPro" id="IPR011098">
    <property type="entry name" value="G5_dom"/>
</dbReference>
<dbReference type="Proteomes" id="UP000324781">
    <property type="component" value="Unassembled WGS sequence"/>
</dbReference>
<accession>A0A1M6GDZ8</accession>
<reference evidence="4 5" key="1">
    <citation type="submission" date="2016-11" db="EMBL/GenBank/DDBJ databases">
        <authorList>
            <person name="Varghese N."/>
            <person name="Submissions S."/>
        </authorList>
    </citation>
    <scope>NUCLEOTIDE SEQUENCE [LARGE SCALE GENOMIC DNA]</scope>
    <source>
        <strain evidence="4 5">DSM 19027</strain>
    </source>
</reference>
<dbReference type="RefSeq" id="WP_188118426.1">
    <property type="nucleotide sequence ID" value="NZ_FQZP01000023.1"/>
</dbReference>
<dbReference type="InterPro" id="IPR022029">
    <property type="entry name" value="YoaR-like_PG-bd"/>
</dbReference>
<feature type="domain" description="G5" evidence="3">
    <location>
        <begin position="457"/>
        <end position="537"/>
    </location>
</feature>
<dbReference type="PANTHER" id="PTHR35788">
    <property type="entry name" value="EXPORTED PROTEIN-RELATED"/>
    <property type="match status" value="1"/>
</dbReference>
<evidence type="ECO:0000256" key="1">
    <source>
        <dbReference type="ARBA" id="ARBA00022729"/>
    </source>
</evidence>
<dbReference type="SMART" id="SM01208">
    <property type="entry name" value="G5"/>
    <property type="match status" value="1"/>
</dbReference>
<protein>
    <submittedName>
        <fullName evidence="4">G5 domain-containing protein</fullName>
    </submittedName>
</protein>
<dbReference type="PANTHER" id="PTHR35788:SF1">
    <property type="entry name" value="EXPORTED PROTEIN"/>
    <property type="match status" value="1"/>
</dbReference>
<keyword evidence="2" id="KW-0812">Transmembrane</keyword>
<keyword evidence="2" id="KW-1133">Transmembrane helix</keyword>
<evidence type="ECO:0000259" key="3">
    <source>
        <dbReference type="PROSITE" id="PS51109"/>
    </source>
</evidence>
<evidence type="ECO:0000256" key="2">
    <source>
        <dbReference type="SAM" id="Phobius"/>
    </source>
</evidence>
<dbReference type="InterPro" id="IPR007391">
    <property type="entry name" value="Vancomycin_resist_VanW"/>
</dbReference>
<dbReference type="AlphaFoldDB" id="A0A1M6GDZ8"/>
<dbReference type="Pfam" id="PF12229">
    <property type="entry name" value="PG_binding_4"/>
    <property type="match status" value="1"/>
</dbReference>
<feature type="transmembrane region" description="Helical" evidence="2">
    <location>
        <begin position="21"/>
        <end position="39"/>
    </location>
</feature>
<dbReference type="Pfam" id="PF04294">
    <property type="entry name" value="VanW"/>
    <property type="match status" value="1"/>
</dbReference>